<sequence length="156" mass="16812">MPFSNLRNFVTQTWPPRPGFTDDDVAVGSQAGKVFMVTGGNTGIGYELCKMLVKSGARIYMASRSKEKADAAIASIMAGVSDKRKSQPGTGELRFLQLDLNDLESVKQAAQRFSQCESKLDVLWNNAGLGAFLVPYGQRTAQGLEPLVAQSCCSIS</sequence>
<comment type="caution">
    <text evidence="1">The sequence shown here is derived from an EMBL/GenBank/DDBJ whole genome shotgun (WGS) entry which is preliminary data.</text>
</comment>
<evidence type="ECO:0000313" key="1">
    <source>
        <dbReference type="EMBL" id="KAJ8120026.1"/>
    </source>
</evidence>
<evidence type="ECO:0000313" key="2">
    <source>
        <dbReference type="Proteomes" id="UP001153332"/>
    </source>
</evidence>
<accession>A0ACC2IXV8</accession>
<name>A0ACC2IXV8_9PEZI</name>
<dbReference type="EMBL" id="JAPUUL010004220">
    <property type="protein sequence ID" value="KAJ8120026.1"/>
    <property type="molecule type" value="Genomic_DNA"/>
</dbReference>
<organism evidence="1 2">
    <name type="scientific">Lasiodiplodia mahajangana</name>
    <dbReference type="NCBI Taxonomy" id="1108764"/>
    <lineage>
        <taxon>Eukaryota</taxon>
        <taxon>Fungi</taxon>
        <taxon>Dikarya</taxon>
        <taxon>Ascomycota</taxon>
        <taxon>Pezizomycotina</taxon>
        <taxon>Dothideomycetes</taxon>
        <taxon>Dothideomycetes incertae sedis</taxon>
        <taxon>Botryosphaeriales</taxon>
        <taxon>Botryosphaeriaceae</taxon>
        <taxon>Lasiodiplodia</taxon>
    </lineage>
</organism>
<proteinExistence type="predicted"/>
<reference evidence="1" key="1">
    <citation type="submission" date="2022-12" db="EMBL/GenBank/DDBJ databases">
        <title>Genome Sequence of Lasiodiplodia mahajangana.</title>
        <authorList>
            <person name="Buettner E."/>
        </authorList>
    </citation>
    <scope>NUCLEOTIDE SEQUENCE</scope>
    <source>
        <strain evidence="1">VT137</strain>
    </source>
</reference>
<protein>
    <submittedName>
        <fullName evidence="1">Uncharacterized protein</fullName>
    </submittedName>
</protein>
<dbReference type="Proteomes" id="UP001153332">
    <property type="component" value="Unassembled WGS sequence"/>
</dbReference>
<keyword evidence="2" id="KW-1185">Reference proteome</keyword>
<gene>
    <name evidence="1" type="ORF">O1611_g10471</name>
</gene>